<dbReference type="InterPro" id="IPR029056">
    <property type="entry name" value="Ribokinase-like"/>
</dbReference>
<keyword evidence="1" id="KW-0808">Transferase</keyword>
<name>A0AB35U538_9FIRM</name>
<evidence type="ECO:0000256" key="1">
    <source>
        <dbReference type="ARBA" id="ARBA00022679"/>
    </source>
</evidence>
<evidence type="ECO:0000256" key="2">
    <source>
        <dbReference type="ARBA" id="ARBA00022741"/>
    </source>
</evidence>
<sequence>MDLRADEIDENLIASSRIFHFGSLSLTDEPARSATKLAIRYARAHNLLISIDPNLREPLWPTLDAAKEQIDWSMQQADILKISDNEIHMN</sequence>
<dbReference type="EMBL" id="JALBUR010000061">
    <property type="protein sequence ID" value="MDX8420650.1"/>
    <property type="molecule type" value="Genomic_DNA"/>
</dbReference>
<organism evidence="5 6">
    <name type="scientific">Grylomicrobium aquisgranensis</name>
    <dbReference type="NCBI Taxonomy" id="2926318"/>
    <lineage>
        <taxon>Bacteria</taxon>
        <taxon>Bacillati</taxon>
        <taxon>Bacillota</taxon>
        <taxon>Erysipelotrichia</taxon>
        <taxon>Erysipelotrichales</taxon>
        <taxon>Erysipelotrichaceae</taxon>
        <taxon>Grylomicrobium</taxon>
    </lineage>
</organism>
<gene>
    <name evidence="5" type="ORF">MOZ60_11240</name>
</gene>
<protein>
    <submittedName>
        <fullName evidence="5">PfkB family carbohydrate kinase</fullName>
    </submittedName>
</protein>
<dbReference type="PANTHER" id="PTHR43085:SF1">
    <property type="entry name" value="PSEUDOURIDINE KINASE-RELATED"/>
    <property type="match status" value="1"/>
</dbReference>
<reference evidence="5 6" key="1">
    <citation type="submission" date="2022-03" db="EMBL/GenBank/DDBJ databases">
        <title>Novel taxa within the pig intestine.</title>
        <authorList>
            <person name="Wylensek D."/>
            <person name="Bishof K."/>
            <person name="Afrizal A."/>
            <person name="Clavel T."/>
        </authorList>
    </citation>
    <scope>NUCLEOTIDE SEQUENCE [LARGE SCALE GENOMIC DNA]</scope>
    <source>
        <strain evidence="5 6">CLA-KB-P133</strain>
    </source>
</reference>
<dbReference type="SUPFAM" id="SSF53613">
    <property type="entry name" value="Ribokinase-like"/>
    <property type="match status" value="1"/>
</dbReference>
<keyword evidence="6" id="KW-1185">Reference proteome</keyword>
<dbReference type="RefSeq" id="WP_370596746.1">
    <property type="nucleotide sequence ID" value="NZ_JALBUR010000061.1"/>
</dbReference>
<evidence type="ECO:0000313" key="5">
    <source>
        <dbReference type="EMBL" id="MDX8420650.1"/>
    </source>
</evidence>
<dbReference type="InterPro" id="IPR050306">
    <property type="entry name" value="PfkB_Carbo_kinase"/>
</dbReference>
<dbReference type="Gene3D" id="3.40.1190.20">
    <property type="match status" value="1"/>
</dbReference>
<keyword evidence="3 5" id="KW-0418">Kinase</keyword>
<evidence type="ECO:0000256" key="3">
    <source>
        <dbReference type="ARBA" id="ARBA00022777"/>
    </source>
</evidence>
<dbReference type="PANTHER" id="PTHR43085">
    <property type="entry name" value="HEXOKINASE FAMILY MEMBER"/>
    <property type="match status" value="1"/>
</dbReference>
<dbReference type="GO" id="GO:0005524">
    <property type="term" value="F:ATP binding"/>
    <property type="evidence" value="ECO:0007669"/>
    <property type="project" value="UniProtKB-KW"/>
</dbReference>
<proteinExistence type="predicted"/>
<keyword evidence="2" id="KW-0547">Nucleotide-binding</keyword>
<dbReference type="Proteomes" id="UP001286174">
    <property type="component" value="Unassembled WGS sequence"/>
</dbReference>
<accession>A0AB35U538</accession>
<keyword evidence="4" id="KW-0067">ATP-binding</keyword>
<dbReference type="GO" id="GO:0016301">
    <property type="term" value="F:kinase activity"/>
    <property type="evidence" value="ECO:0007669"/>
    <property type="project" value="UniProtKB-KW"/>
</dbReference>
<evidence type="ECO:0000256" key="4">
    <source>
        <dbReference type="ARBA" id="ARBA00022840"/>
    </source>
</evidence>
<dbReference type="AlphaFoldDB" id="A0AB35U538"/>
<comment type="caution">
    <text evidence="5">The sequence shown here is derived from an EMBL/GenBank/DDBJ whole genome shotgun (WGS) entry which is preliminary data.</text>
</comment>
<evidence type="ECO:0000313" key="6">
    <source>
        <dbReference type="Proteomes" id="UP001286174"/>
    </source>
</evidence>